<reference evidence="1 2" key="1">
    <citation type="journal article" date="2005" name="Arch. Microbiol.">
        <title>The genome sequence of an anaerobic aromatic-degrading denitrifying bacterium, strain EbN1.</title>
        <authorList>
            <person name="Rabus R."/>
            <person name="Kube M."/>
            <person name="Heider J."/>
            <person name="Beck A."/>
            <person name="Heitmann K."/>
            <person name="Widdel F."/>
            <person name="Reinhardt R."/>
        </authorList>
    </citation>
    <scope>NUCLEOTIDE SEQUENCE [LARGE SCALE GENOMIC DNA]</scope>
    <source>
        <strain evidence="1 2">EbN1</strain>
    </source>
</reference>
<accession>Q5P2W5</accession>
<dbReference type="Proteomes" id="UP000006552">
    <property type="component" value="Chromosome"/>
</dbReference>
<keyword evidence="2" id="KW-1185">Reference proteome</keyword>
<dbReference type="EMBL" id="CR555306">
    <property type="protein sequence ID" value="CAI08349.1"/>
    <property type="molecule type" value="Genomic_DNA"/>
</dbReference>
<evidence type="ECO:0000313" key="2">
    <source>
        <dbReference type="Proteomes" id="UP000006552"/>
    </source>
</evidence>
<sequence length="75" mass="7683">MGTIRPARPAQCATAGGNAPGRWPVAALGLCYADAGMKRAHRRPENPSPCIAAALANIALPSSLTCPEQEPETAS</sequence>
<protein>
    <submittedName>
        <fullName evidence="1">Uncharacterized protein</fullName>
    </submittedName>
</protein>
<dbReference type="HOGENOM" id="CLU_2663093_0_0_4"/>
<name>Q5P2W5_AROAE</name>
<dbReference type="STRING" id="76114.ebA3922"/>
<dbReference type="KEGG" id="eba:ebA3922"/>
<proteinExistence type="predicted"/>
<dbReference type="AlphaFoldDB" id="Q5P2W5"/>
<organism evidence="1 2">
    <name type="scientific">Aromatoleum aromaticum (strain DSM 19018 / LMG 30748 / EbN1)</name>
    <name type="common">Azoarcus sp. (strain EbN1)</name>
    <dbReference type="NCBI Taxonomy" id="76114"/>
    <lineage>
        <taxon>Bacteria</taxon>
        <taxon>Pseudomonadati</taxon>
        <taxon>Pseudomonadota</taxon>
        <taxon>Betaproteobacteria</taxon>
        <taxon>Rhodocyclales</taxon>
        <taxon>Rhodocyclaceae</taxon>
        <taxon>Aromatoleum</taxon>
    </lineage>
</organism>
<gene>
    <name evidence="1" type="ORF">ebA3922</name>
</gene>
<evidence type="ECO:0000313" key="1">
    <source>
        <dbReference type="EMBL" id="CAI08349.1"/>
    </source>
</evidence>